<evidence type="ECO:0008006" key="5">
    <source>
        <dbReference type="Google" id="ProtNLM"/>
    </source>
</evidence>
<feature type="compositionally biased region" description="Basic residues" evidence="1">
    <location>
        <begin position="230"/>
        <end position="242"/>
    </location>
</feature>
<evidence type="ECO:0000313" key="4">
    <source>
        <dbReference type="Proteomes" id="UP000534286"/>
    </source>
</evidence>
<keyword evidence="2" id="KW-0812">Transmembrane</keyword>
<feature type="compositionally biased region" description="Basic residues" evidence="1">
    <location>
        <begin position="269"/>
        <end position="282"/>
    </location>
</feature>
<feature type="compositionally biased region" description="Polar residues" evidence="1">
    <location>
        <begin position="379"/>
        <end position="391"/>
    </location>
</feature>
<evidence type="ECO:0000256" key="2">
    <source>
        <dbReference type="SAM" id="Phobius"/>
    </source>
</evidence>
<feature type="region of interest" description="Disordered" evidence="1">
    <location>
        <begin position="225"/>
        <end position="336"/>
    </location>
</feature>
<keyword evidence="2" id="KW-0472">Membrane</keyword>
<feature type="compositionally biased region" description="Low complexity" evidence="1">
    <location>
        <begin position="315"/>
        <end position="326"/>
    </location>
</feature>
<feature type="transmembrane region" description="Helical" evidence="2">
    <location>
        <begin position="111"/>
        <end position="137"/>
    </location>
</feature>
<comment type="caution">
    <text evidence="3">The sequence shown here is derived from an EMBL/GenBank/DDBJ whole genome shotgun (WGS) entry which is preliminary data.</text>
</comment>
<evidence type="ECO:0000313" key="3">
    <source>
        <dbReference type="EMBL" id="MBB4936331.1"/>
    </source>
</evidence>
<sequence>MIWLTWRQFRGSAAMTAALLVILAVALALTGPGLAARYSTGIAGCTQDNTCDRFFNLFFDQYQIPFVAATLVVLLLPALVGLFWGAPLITRELEAGTHLLVWNQSITRGRWLAVKLGLTGLVAMAAACLCGLAVTWWSGPLDKSAPENLALMAPLVFGARGIAPIGYAAFAFVFVLGVTMGMLVRRTLPAMALTLAVFAAIQLAMPLLVRPHLIAPVTATFELSKAERGAHRHPTDRRRTRGHSPEVGRSRKLGRLDPVQQPGRSVRTHDRRQRRGSRHPGLHHVGPLLPAGSGSRWHGHVHGRDQPARLPAEGDLPAPRPLLALPVDRDRDLRPPHPRPHVVLLLVDPEASVMTVVRTVAAGLALLLAAACTAPTPPRSESNAAGSSACSRPQGAPGRRRPPRSTSSSRRTPASSATTTAAPRWTPARCRPPDSSP</sequence>
<gene>
    <name evidence="3" type="ORF">FHR32_000636</name>
</gene>
<feature type="transmembrane region" description="Helical" evidence="2">
    <location>
        <begin position="157"/>
        <end position="178"/>
    </location>
</feature>
<evidence type="ECO:0000256" key="1">
    <source>
        <dbReference type="SAM" id="MobiDB-lite"/>
    </source>
</evidence>
<dbReference type="RefSeq" id="WP_246465931.1">
    <property type="nucleotide sequence ID" value="NZ_BAABEK010000043.1"/>
</dbReference>
<dbReference type="AlphaFoldDB" id="A0A7W7W716"/>
<organism evidence="3 4">
    <name type="scientific">Streptosporangium album</name>
    <dbReference type="NCBI Taxonomy" id="47479"/>
    <lineage>
        <taxon>Bacteria</taxon>
        <taxon>Bacillati</taxon>
        <taxon>Actinomycetota</taxon>
        <taxon>Actinomycetes</taxon>
        <taxon>Streptosporangiales</taxon>
        <taxon>Streptosporangiaceae</taxon>
        <taxon>Streptosporangium</taxon>
    </lineage>
</organism>
<feature type="region of interest" description="Disordered" evidence="1">
    <location>
        <begin position="374"/>
        <end position="437"/>
    </location>
</feature>
<reference evidence="3 4" key="1">
    <citation type="submission" date="2020-08" db="EMBL/GenBank/DDBJ databases">
        <title>Sequencing the genomes of 1000 actinobacteria strains.</title>
        <authorList>
            <person name="Klenk H.-P."/>
        </authorList>
    </citation>
    <scope>NUCLEOTIDE SEQUENCE [LARGE SCALE GENOMIC DNA]</scope>
    <source>
        <strain evidence="3 4">DSM 43023</strain>
    </source>
</reference>
<protein>
    <recommendedName>
        <fullName evidence="5">ABC transporter permease</fullName>
    </recommendedName>
</protein>
<keyword evidence="2" id="KW-1133">Transmembrane helix</keyword>
<dbReference type="EMBL" id="JACHJU010000001">
    <property type="protein sequence ID" value="MBB4936331.1"/>
    <property type="molecule type" value="Genomic_DNA"/>
</dbReference>
<dbReference type="Proteomes" id="UP000534286">
    <property type="component" value="Unassembled WGS sequence"/>
</dbReference>
<proteinExistence type="predicted"/>
<accession>A0A7W7W716</accession>
<keyword evidence="4" id="KW-1185">Reference proteome</keyword>
<feature type="transmembrane region" description="Helical" evidence="2">
    <location>
        <begin position="64"/>
        <end position="90"/>
    </location>
</feature>
<feature type="transmembrane region" description="Helical" evidence="2">
    <location>
        <begin position="190"/>
        <end position="209"/>
    </location>
</feature>
<name>A0A7W7W716_9ACTN</name>
<feature type="compositionally biased region" description="Low complexity" evidence="1">
    <location>
        <begin position="404"/>
        <end position="429"/>
    </location>
</feature>